<feature type="compositionally biased region" description="Polar residues" evidence="4">
    <location>
        <begin position="929"/>
        <end position="940"/>
    </location>
</feature>
<dbReference type="OrthoDB" id="282973at2759"/>
<evidence type="ECO:0000256" key="4">
    <source>
        <dbReference type="SAM" id="MobiDB-lite"/>
    </source>
</evidence>
<feature type="region of interest" description="Disordered" evidence="4">
    <location>
        <begin position="238"/>
        <end position="260"/>
    </location>
</feature>
<keyword evidence="1" id="KW-0378">Hydrolase</keyword>
<keyword evidence="3" id="KW-0325">Glycoprotein</keyword>
<name>A0A0D2WWB8_CAPO3</name>
<proteinExistence type="predicted"/>
<dbReference type="InterPro" id="IPR008139">
    <property type="entry name" value="SaposinB_dom"/>
</dbReference>
<keyword evidence="8" id="KW-1185">Reference proteome</keyword>
<feature type="domain" description="Saposin B-type" evidence="6">
    <location>
        <begin position="96"/>
        <end position="183"/>
    </location>
</feature>
<dbReference type="SUPFAM" id="SSF56300">
    <property type="entry name" value="Metallo-dependent phosphatases"/>
    <property type="match status" value="2"/>
</dbReference>
<feature type="domain" description="Saposin B-type" evidence="6">
    <location>
        <begin position="799"/>
        <end position="884"/>
    </location>
</feature>
<dbReference type="PANTHER" id="PTHR10340:SF57">
    <property type="entry name" value="METALLOPHOS DOMAIN-CONTAINING PROTEIN"/>
    <property type="match status" value="1"/>
</dbReference>
<evidence type="ECO:0000259" key="6">
    <source>
        <dbReference type="PROSITE" id="PS50015"/>
    </source>
</evidence>
<evidence type="ECO:0000313" key="8">
    <source>
        <dbReference type="Proteomes" id="UP000008743"/>
    </source>
</evidence>
<feature type="region of interest" description="Disordered" evidence="4">
    <location>
        <begin position="925"/>
        <end position="949"/>
    </location>
</feature>
<feature type="chain" id="PRO_5002266621" description="Saposin B-type domain-containing protein" evidence="5">
    <location>
        <begin position="24"/>
        <end position="1475"/>
    </location>
</feature>
<dbReference type="PANTHER" id="PTHR10340">
    <property type="entry name" value="SPHINGOMYELIN PHOSPHODIESTERASE"/>
    <property type="match status" value="1"/>
</dbReference>
<dbReference type="InParanoid" id="A0A0D2WWB8"/>
<evidence type="ECO:0000256" key="2">
    <source>
        <dbReference type="ARBA" id="ARBA00023157"/>
    </source>
</evidence>
<evidence type="ECO:0000256" key="5">
    <source>
        <dbReference type="SAM" id="SignalP"/>
    </source>
</evidence>
<dbReference type="PhylomeDB" id="A0A0D2WWB8"/>
<accession>A0A0D2WWB8</accession>
<dbReference type="STRING" id="595528.A0A0D2WWB8"/>
<dbReference type="PROSITE" id="PS50015">
    <property type="entry name" value="SAP_B"/>
    <property type="match status" value="2"/>
</dbReference>
<organism evidence="7 8">
    <name type="scientific">Capsaspora owczarzaki (strain ATCC 30864)</name>
    <dbReference type="NCBI Taxonomy" id="595528"/>
    <lineage>
        <taxon>Eukaryota</taxon>
        <taxon>Filasterea</taxon>
        <taxon>Capsaspora</taxon>
    </lineage>
</organism>
<sequence>MQITSLRCALVFICAVLMINANAAPLPQPNHRPQHPDQPRQPSTLNTSRTITNDHLHESQLTRSQHRRLTGPGLSFGVWPWQLSPLTPGPSSSRTIAETCYRCKGLMPTLVLLSMVSSMDILDTNFRTICNTSLLSLGINDTGGTICSGLIERYLVPTARALGETRMNPEELCQLFSYCIAYNTTQLSLGAPMTLSGKQGRVGPTTREATQRIYRKAEASFLKFATSLVARRAVGTAKTTSPEIQSEPVAPNTTMQPDRPHSNRVAALFAPKPSYREMLATHGRRGEERSHRRDQPASEATDVIRILQITDIHLDFEYQRGTNPNCASYMCCRGDSGPGNAGHFGDYQCDLPVQTLKSMFAYINATLAYPGNPSLNASSAPNGHLDFAIWTGGNSAHDIWKATWESSFNASSFIARELFSNLPGLQVYPTFGTYETYPANLFDIQQDKHILDAYANLFNLWLSNDTLSSFRDFGTYSASVRPGLKVLSMNSMFSIALNVHNAVNPQRSDFADQEEFLNQAFLDAEEAGDKIFGFTHLPVGSADATARSGAYISYLSTMHPGVMKWVASGHTHRDMFQLVHPLTMPSSATGRPQLNTALPPVSVWFHAPSLSTFQNTNPAFRIYTLNATTMEMIDHETHFFNLTAANDAAAALLALLPSNTSVNASIERQLDEIALSSWSKLYTMKQTFEMPDLSPASFGNLSQTFRNDRGTGEVMATLATSASEPRPCAPETCGIGLHCTSNYAILNYYAGCIVGLTSTSPVDISAGTSRRAAGAGLPLGIVPLQVNDLNVTSTTSLTIASTCRACRNLMPALMLIATVDQTSVLNATFLSLCTQTLKAKNYNADAMCPGLARRFIGPMQTTLSQTTLTPDEVCEYFNYCIDFNTTRESLGVFPVAVPPPTPPRRRQQDPPSVSRSALRALDEVRDTKVWQSPRSGSKSVASKRAHDLKHARRLLQQHSDQLASILWPSRPLSLPSLDPVSEVASSFPSMSKLFAPKPSYKQMHAVHKRRDTDRQRRGPGDVIRVLQIADIHLDFEYKSGTNPNCATYMCCRSDSGPGSAGHFGDYQCDLPTQTLESMFAYINATFAYPGNPSLNASSAPNGHLDFALWTGDNSAHDIWKPDNGRNLNATAFVAREIFNNLPGLPVYPTIGNYDFSPNNMYDFLHDQAQLDAHADLYRMWLSDEDLALFRQFGTYTAQVLPGLRILAANPMLTFTGNFYSALNLKTEAGHVQGQLLDQLLANASLAGDRVLFITHLSSGGTDALQSVSAYAASLVTTFSDTILFAATGHMHRDMFQVVHATELGNGTSPGRLHEDQPVNLILPCPSVAPYRDVNPAFRVYTLNATTFELIGMETHFFNLSQANANASALSQLAPGLNQTERDSALREIGLASWSKLHSFEETFNLTDMSPRSFENLSQRIRVEPEVASLFATIQTTARRPLACPMETCGVANYCMTKYGIVNYYAGCIVGLTSLT</sequence>
<evidence type="ECO:0000256" key="1">
    <source>
        <dbReference type="ARBA" id="ARBA00022801"/>
    </source>
</evidence>
<dbReference type="InterPro" id="IPR029052">
    <property type="entry name" value="Metallo-depent_PP-like"/>
</dbReference>
<dbReference type="EMBL" id="KE346372">
    <property type="protein sequence ID" value="KJE96768.1"/>
    <property type="molecule type" value="Genomic_DNA"/>
</dbReference>
<feature type="signal peptide" evidence="5">
    <location>
        <begin position="1"/>
        <end position="23"/>
    </location>
</feature>
<keyword evidence="2" id="KW-1015">Disulfide bond</keyword>
<evidence type="ECO:0000256" key="3">
    <source>
        <dbReference type="ARBA" id="ARBA00023180"/>
    </source>
</evidence>
<evidence type="ECO:0000313" key="7">
    <source>
        <dbReference type="EMBL" id="KJE96768.1"/>
    </source>
</evidence>
<dbReference type="Proteomes" id="UP000008743">
    <property type="component" value="Unassembled WGS sequence"/>
</dbReference>
<reference evidence="8" key="1">
    <citation type="submission" date="2011-02" db="EMBL/GenBank/DDBJ databases">
        <title>The Genome Sequence of Capsaspora owczarzaki ATCC 30864.</title>
        <authorList>
            <person name="Russ C."/>
            <person name="Cuomo C."/>
            <person name="Burger G."/>
            <person name="Gray M.W."/>
            <person name="Holland P.W.H."/>
            <person name="King N."/>
            <person name="Lang F.B.F."/>
            <person name="Roger A.J."/>
            <person name="Ruiz-Trillo I."/>
            <person name="Young S.K."/>
            <person name="Zeng Q."/>
            <person name="Gargeya S."/>
            <person name="Alvarado L."/>
            <person name="Berlin A."/>
            <person name="Chapman S.B."/>
            <person name="Chen Z."/>
            <person name="Freedman E."/>
            <person name="Gellesch M."/>
            <person name="Goldberg J."/>
            <person name="Griggs A."/>
            <person name="Gujja S."/>
            <person name="Heilman E."/>
            <person name="Heiman D."/>
            <person name="Howarth C."/>
            <person name="Mehta T."/>
            <person name="Neiman D."/>
            <person name="Pearson M."/>
            <person name="Roberts A."/>
            <person name="Saif S."/>
            <person name="Shea T."/>
            <person name="Shenoy N."/>
            <person name="Sisk P."/>
            <person name="Stolte C."/>
            <person name="Sykes S."/>
            <person name="White J."/>
            <person name="Yandava C."/>
            <person name="Haas B."/>
            <person name="Nusbaum C."/>
            <person name="Birren B."/>
        </authorList>
    </citation>
    <scope>NUCLEOTIDE SEQUENCE</scope>
    <source>
        <strain evidence="8">ATCC 30864</strain>
    </source>
</reference>
<protein>
    <recommendedName>
        <fullName evidence="6">Saposin B-type domain-containing protein</fullName>
    </recommendedName>
</protein>
<dbReference type="eggNOG" id="KOG3770">
    <property type="taxonomic scope" value="Eukaryota"/>
</dbReference>
<gene>
    <name evidence="7" type="ORF">CAOG_010050</name>
</gene>
<keyword evidence="5" id="KW-0732">Signal</keyword>
<feature type="region of interest" description="Disordered" evidence="4">
    <location>
        <begin position="27"/>
        <end position="48"/>
    </location>
</feature>
<dbReference type="GO" id="GO:0016787">
    <property type="term" value="F:hydrolase activity"/>
    <property type="evidence" value="ECO:0007669"/>
    <property type="project" value="UniProtKB-KW"/>
</dbReference>